<dbReference type="Proteomes" id="UP000681720">
    <property type="component" value="Unassembled WGS sequence"/>
</dbReference>
<feature type="non-terminal residue" evidence="2">
    <location>
        <position position="143"/>
    </location>
</feature>
<protein>
    <submittedName>
        <fullName evidence="2">Uncharacterized protein</fullName>
    </submittedName>
</protein>
<sequence length="143" mass="16750">MKSSAGFSLSETTKNILTLTDSRFIRQNKTWETTIQCVGSLYNQSCLYHNLYYVDGTFMILTVEGNYLRPYSVRTDAFNLWPTTPNKRFFDSYSNLEKFVRNTIDPKIIPFVTVYFGQYWHYNIGHALFDGLYPAYVALIRFS</sequence>
<accession>A0A8S3GZ78</accession>
<dbReference type="Proteomes" id="UP000676336">
    <property type="component" value="Unassembled WGS sequence"/>
</dbReference>
<reference evidence="2" key="1">
    <citation type="submission" date="2021-02" db="EMBL/GenBank/DDBJ databases">
        <authorList>
            <person name="Nowell W R."/>
        </authorList>
    </citation>
    <scope>NUCLEOTIDE SEQUENCE</scope>
</reference>
<proteinExistence type="predicted"/>
<dbReference type="EMBL" id="CAJOBI010311569">
    <property type="protein sequence ID" value="CAF5170947.1"/>
    <property type="molecule type" value="Genomic_DNA"/>
</dbReference>
<dbReference type="EMBL" id="CAJOBJ010009852">
    <property type="protein sequence ID" value="CAF4147821.1"/>
    <property type="molecule type" value="Genomic_DNA"/>
</dbReference>
<dbReference type="AlphaFoldDB" id="A0A8S3GZ78"/>
<name>A0A8S3GZ78_9BILA</name>
<gene>
    <name evidence="1" type="ORF">GIL414_LOCUS19358</name>
    <name evidence="2" type="ORF">SMN809_LOCUS65570</name>
</gene>
<evidence type="ECO:0000313" key="1">
    <source>
        <dbReference type="EMBL" id="CAF4147821.1"/>
    </source>
</evidence>
<evidence type="ECO:0000313" key="3">
    <source>
        <dbReference type="Proteomes" id="UP000676336"/>
    </source>
</evidence>
<comment type="caution">
    <text evidence="2">The sequence shown here is derived from an EMBL/GenBank/DDBJ whole genome shotgun (WGS) entry which is preliminary data.</text>
</comment>
<evidence type="ECO:0000313" key="2">
    <source>
        <dbReference type="EMBL" id="CAF5170947.1"/>
    </source>
</evidence>
<organism evidence="2 3">
    <name type="scientific">Rotaria magnacalcarata</name>
    <dbReference type="NCBI Taxonomy" id="392030"/>
    <lineage>
        <taxon>Eukaryota</taxon>
        <taxon>Metazoa</taxon>
        <taxon>Spiralia</taxon>
        <taxon>Gnathifera</taxon>
        <taxon>Rotifera</taxon>
        <taxon>Eurotatoria</taxon>
        <taxon>Bdelloidea</taxon>
        <taxon>Philodinida</taxon>
        <taxon>Philodinidae</taxon>
        <taxon>Rotaria</taxon>
    </lineage>
</organism>